<dbReference type="GeneID" id="85467602"/>
<dbReference type="EMBL" id="JAHMHQ010000009">
    <property type="protein sequence ID" value="KAK1637026.1"/>
    <property type="molecule type" value="Genomic_DNA"/>
</dbReference>
<evidence type="ECO:0000313" key="2">
    <source>
        <dbReference type="Proteomes" id="UP001243989"/>
    </source>
</evidence>
<reference evidence="1" key="1">
    <citation type="submission" date="2021-06" db="EMBL/GenBank/DDBJ databases">
        <title>Comparative genomics, transcriptomics and evolutionary studies reveal genomic signatures of adaptation to plant cell wall in hemibiotrophic fungi.</title>
        <authorList>
            <consortium name="DOE Joint Genome Institute"/>
            <person name="Baroncelli R."/>
            <person name="Diaz J.F."/>
            <person name="Benocci T."/>
            <person name="Peng M."/>
            <person name="Battaglia E."/>
            <person name="Haridas S."/>
            <person name="Andreopoulos W."/>
            <person name="Labutti K."/>
            <person name="Pangilinan J."/>
            <person name="Floch G.L."/>
            <person name="Makela M.R."/>
            <person name="Henrissat B."/>
            <person name="Grigoriev I.V."/>
            <person name="Crouch J.A."/>
            <person name="De Vries R.P."/>
            <person name="Sukno S.A."/>
            <person name="Thon M.R."/>
        </authorList>
    </citation>
    <scope>NUCLEOTIDE SEQUENCE</scope>
    <source>
        <strain evidence="1">CBS 102054</strain>
    </source>
</reference>
<protein>
    <submittedName>
        <fullName evidence="1">Uncharacterized protein</fullName>
    </submittedName>
</protein>
<dbReference type="RefSeq" id="XP_060445633.1">
    <property type="nucleotide sequence ID" value="XM_060582740.1"/>
</dbReference>
<gene>
    <name evidence="1" type="ORF">BDP81DRAFT_217569</name>
</gene>
<evidence type="ECO:0000313" key="1">
    <source>
        <dbReference type="EMBL" id="KAK1637026.1"/>
    </source>
</evidence>
<comment type="caution">
    <text evidence="1">The sequence shown here is derived from an EMBL/GenBank/DDBJ whole genome shotgun (WGS) entry which is preliminary data.</text>
</comment>
<dbReference type="Proteomes" id="UP001243989">
    <property type="component" value="Unassembled WGS sequence"/>
</dbReference>
<accession>A0AAI9ZSG4</accession>
<sequence length="235" mass="26470">MIVPRLLSGLVRGTGIMGIPQSKDMPCRASSDHRIPASRLGRDEMLHHKPHLTFRPVFRIPCGAPRRWILQISYSDHLPWTQMAPITGQRYGDIDHPVLFYGGLLARRDVRGGLPSLAGRGRLFDTSSRKCTNKSTIGRLVSAWWSVSLSRPTSGTLFVLSLPIRDSQYKVPARGSKFNDGATQRQMPKRQDKFSCQRSMGLFRIALEPAWLVPYLISRLDKVRVCTGYADARLN</sequence>
<name>A0AAI9ZSG4_9PEZI</name>
<proteinExistence type="predicted"/>
<organism evidence="1 2">
    <name type="scientific">Colletotrichum phormii</name>
    <dbReference type="NCBI Taxonomy" id="359342"/>
    <lineage>
        <taxon>Eukaryota</taxon>
        <taxon>Fungi</taxon>
        <taxon>Dikarya</taxon>
        <taxon>Ascomycota</taxon>
        <taxon>Pezizomycotina</taxon>
        <taxon>Sordariomycetes</taxon>
        <taxon>Hypocreomycetidae</taxon>
        <taxon>Glomerellales</taxon>
        <taxon>Glomerellaceae</taxon>
        <taxon>Colletotrichum</taxon>
        <taxon>Colletotrichum acutatum species complex</taxon>
    </lineage>
</organism>
<dbReference type="AlphaFoldDB" id="A0AAI9ZSG4"/>
<keyword evidence="2" id="KW-1185">Reference proteome</keyword>